<dbReference type="InterPro" id="IPR011990">
    <property type="entry name" value="TPR-like_helical_dom_sf"/>
</dbReference>
<dbReference type="Gene3D" id="1.25.40.10">
    <property type="entry name" value="Tetratricopeptide repeat domain"/>
    <property type="match status" value="1"/>
</dbReference>
<reference evidence="1" key="1">
    <citation type="journal article" date="2014" name="Front. Microbiol.">
        <title>High frequency of phylogenetically diverse reductive dehalogenase-homologous genes in deep subseafloor sedimentary metagenomes.</title>
        <authorList>
            <person name="Kawai M."/>
            <person name="Futagami T."/>
            <person name="Toyoda A."/>
            <person name="Takaki Y."/>
            <person name="Nishi S."/>
            <person name="Hori S."/>
            <person name="Arai W."/>
            <person name="Tsubouchi T."/>
            <person name="Morono Y."/>
            <person name="Uchiyama I."/>
            <person name="Ito T."/>
            <person name="Fujiyama A."/>
            <person name="Inagaki F."/>
            <person name="Takami H."/>
        </authorList>
    </citation>
    <scope>NUCLEOTIDE SEQUENCE</scope>
    <source>
        <strain evidence="1">Expedition CK06-06</strain>
    </source>
</reference>
<name>X1BEW0_9ZZZZ</name>
<comment type="caution">
    <text evidence="1">The sequence shown here is derived from an EMBL/GenBank/DDBJ whole genome shotgun (WGS) entry which is preliminary data.</text>
</comment>
<feature type="non-terminal residue" evidence="1">
    <location>
        <position position="122"/>
    </location>
</feature>
<evidence type="ECO:0000313" key="1">
    <source>
        <dbReference type="EMBL" id="GAG93565.1"/>
    </source>
</evidence>
<proteinExistence type="predicted"/>
<accession>X1BEW0</accession>
<organism evidence="1">
    <name type="scientific">marine sediment metagenome</name>
    <dbReference type="NCBI Taxonomy" id="412755"/>
    <lineage>
        <taxon>unclassified sequences</taxon>
        <taxon>metagenomes</taxon>
        <taxon>ecological metagenomes</taxon>
    </lineage>
</organism>
<gene>
    <name evidence="1" type="ORF">S01H4_46752</name>
</gene>
<dbReference type="SUPFAM" id="SSF48452">
    <property type="entry name" value="TPR-like"/>
    <property type="match status" value="1"/>
</dbReference>
<protein>
    <recommendedName>
        <fullName evidence="2">Tetratricopeptide repeat protein</fullName>
    </recommendedName>
</protein>
<dbReference type="EMBL" id="BART01026163">
    <property type="protein sequence ID" value="GAG93565.1"/>
    <property type="molecule type" value="Genomic_DNA"/>
</dbReference>
<evidence type="ECO:0008006" key="2">
    <source>
        <dbReference type="Google" id="ProtNLM"/>
    </source>
</evidence>
<sequence length="122" mass="13698">MGELLLKQDNLPEAVSKFEVIAKTYHARGEEQHSVKILQRLIKAAPMDLSARIQLISLLEEMGNIDQAVEEKINLAGVYYNLADISRAREVYLDAYKIAQNSGASSDLQVKILYHLADVELQ</sequence>
<dbReference type="AlphaFoldDB" id="X1BEW0"/>